<comment type="caution">
    <text evidence="2">The sequence shown here is derived from an EMBL/GenBank/DDBJ whole genome shotgun (WGS) entry which is preliminary data.</text>
</comment>
<dbReference type="GO" id="GO:0005634">
    <property type="term" value="C:nucleus"/>
    <property type="evidence" value="ECO:0007669"/>
    <property type="project" value="TreeGrafter"/>
</dbReference>
<dbReference type="InterPro" id="IPR003347">
    <property type="entry name" value="JmjC_dom"/>
</dbReference>
<dbReference type="InterPro" id="IPR013083">
    <property type="entry name" value="Znf_RING/FYVE/PHD"/>
</dbReference>
<keyword evidence="3" id="KW-1185">Reference proteome</keyword>
<dbReference type="GO" id="GO:0051864">
    <property type="term" value="F:histone H3K36 demethylase activity"/>
    <property type="evidence" value="ECO:0007669"/>
    <property type="project" value="TreeGrafter"/>
</dbReference>
<feature type="domain" description="JmjC" evidence="1">
    <location>
        <begin position="50"/>
        <end position="216"/>
    </location>
</feature>
<keyword evidence="2" id="KW-0808">Transferase</keyword>
<dbReference type="GO" id="GO:0008168">
    <property type="term" value="F:methyltransferase activity"/>
    <property type="evidence" value="ECO:0007669"/>
    <property type="project" value="UniProtKB-KW"/>
</dbReference>
<dbReference type="Gene3D" id="3.30.40.10">
    <property type="entry name" value="Zinc/RING finger domain, C3HC4 (zinc finger)"/>
    <property type="match status" value="1"/>
</dbReference>
<gene>
    <name evidence="2" type="ORF">FGIG_11638</name>
</gene>
<dbReference type="AlphaFoldDB" id="A0A504YMW2"/>
<proteinExistence type="predicted"/>
<dbReference type="GO" id="GO:0010468">
    <property type="term" value="P:regulation of gene expression"/>
    <property type="evidence" value="ECO:0007669"/>
    <property type="project" value="TreeGrafter"/>
</dbReference>
<dbReference type="PANTHER" id="PTHR10694">
    <property type="entry name" value="LYSINE-SPECIFIC DEMETHYLASE"/>
    <property type="match status" value="1"/>
</dbReference>
<sequence length="531" mass="60151">MPFREFRSLACSSPYATPTHRDVEHLEKKYWSTINTGRPLYGANVNGTLTTSTIGWNIAQLDSMLSRVLSSENVKIPGVNTPYLYYGMWRATFAWHVEDVDLYSINYVHFGAPKFWYVIPPAYARRFEAFVSEYFRADFVHCNCFLRHKCVLIHPSILEKAGIPTRKIVQNAGEFMINFPYAYHSGFNMGLNVAESTNFALPRWINYGKKAKLCHCWDDTVKICMDPFVRFYQPHLYVDWMKGIDRTPHPLDEYDGLRSTRAAQCTSTPQSKVTSKALVPVSNSRKSSCDSVLSGPDLNTYLEETAPFEIGDLNNLDVRFVAKIIFGNNQARSFPSFPSRTDIMSSPPPFHIMNSRLLSLWAGMVYDPQDERRFHYVIGSFEPHCAVCAFLWSPQHFGKVINSLPSNAPLPAQSTPHIPEIAYTPSDDVPTDFDLSLPASSPILRCARCLLTVHAKCYGVQLPHSTSSSAQSPAQSANQSLTTFWHCDACLASTKPVCSQFCCCFSFFSYTDLIYCCTVRRQFFTTFSDKI</sequence>
<evidence type="ECO:0000259" key="1">
    <source>
        <dbReference type="PROSITE" id="PS51184"/>
    </source>
</evidence>
<evidence type="ECO:0000313" key="2">
    <source>
        <dbReference type="EMBL" id="TPP59358.1"/>
    </source>
</evidence>
<dbReference type="GO" id="GO:0032259">
    <property type="term" value="P:methylation"/>
    <property type="evidence" value="ECO:0007669"/>
    <property type="project" value="UniProtKB-KW"/>
</dbReference>
<dbReference type="Proteomes" id="UP000316759">
    <property type="component" value="Unassembled WGS sequence"/>
</dbReference>
<dbReference type="PROSITE" id="PS51184">
    <property type="entry name" value="JMJC"/>
    <property type="match status" value="1"/>
</dbReference>
<dbReference type="Gene3D" id="2.60.120.650">
    <property type="entry name" value="Cupin"/>
    <property type="match status" value="1"/>
</dbReference>
<dbReference type="GO" id="GO:0000785">
    <property type="term" value="C:chromatin"/>
    <property type="evidence" value="ECO:0007669"/>
    <property type="project" value="TreeGrafter"/>
</dbReference>
<dbReference type="PANTHER" id="PTHR10694:SF7">
    <property type="entry name" value="[HISTONE H3]-TRIMETHYL-L-LYSINE(9) DEMETHYLASE"/>
    <property type="match status" value="1"/>
</dbReference>
<dbReference type="OrthoDB" id="9547406at2759"/>
<organism evidence="2 3">
    <name type="scientific">Fasciola gigantica</name>
    <name type="common">Giant liver fluke</name>
    <dbReference type="NCBI Taxonomy" id="46835"/>
    <lineage>
        <taxon>Eukaryota</taxon>
        <taxon>Metazoa</taxon>
        <taxon>Spiralia</taxon>
        <taxon>Lophotrochozoa</taxon>
        <taxon>Platyhelminthes</taxon>
        <taxon>Trematoda</taxon>
        <taxon>Digenea</taxon>
        <taxon>Plagiorchiida</taxon>
        <taxon>Echinostomata</taxon>
        <taxon>Echinostomatoidea</taxon>
        <taxon>Fasciolidae</taxon>
        <taxon>Fasciola</taxon>
    </lineage>
</organism>
<protein>
    <submittedName>
        <fullName evidence="2">Lysine-specific demethylase 4A</fullName>
    </submittedName>
</protein>
<reference evidence="2 3" key="1">
    <citation type="submission" date="2019-04" db="EMBL/GenBank/DDBJ databases">
        <title>Annotation for the trematode Fasciola gigantica.</title>
        <authorList>
            <person name="Choi Y.-J."/>
        </authorList>
    </citation>
    <scope>NUCLEOTIDE SEQUENCE [LARGE SCALE GENOMIC DNA]</scope>
    <source>
        <strain evidence="2">Uganda_cow_1</strain>
    </source>
</reference>
<evidence type="ECO:0000313" key="3">
    <source>
        <dbReference type="Proteomes" id="UP000316759"/>
    </source>
</evidence>
<dbReference type="EMBL" id="SUNJ01010829">
    <property type="protein sequence ID" value="TPP59358.1"/>
    <property type="molecule type" value="Genomic_DNA"/>
</dbReference>
<dbReference type="GO" id="GO:0032454">
    <property type="term" value="F:histone H3K9 demethylase activity"/>
    <property type="evidence" value="ECO:0007669"/>
    <property type="project" value="TreeGrafter"/>
</dbReference>
<dbReference type="SUPFAM" id="SSF51197">
    <property type="entry name" value="Clavaminate synthase-like"/>
    <property type="match status" value="1"/>
</dbReference>
<dbReference type="SMART" id="SM00558">
    <property type="entry name" value="JmjC"/>
    <property type="match status" value="1"/>
</dbReference>
<name>A0A504YMW2_FASGI</name>
<accession>A0A504YMW2</accession>
<keyword evidence="2" id="KW-0489">Methyltransferase</keyword>
<dbReference type="STRING" id="46835.A0A504YMW2"/>
<dbReference type="Pfam" id="PF02373">
    <property type="entry name" value="JmjC"/>
    <property type="match status" value="1"/>
</dbReference>